<dbReference type="AlphaFoldDB" id="A0A172WKS6"/>
<organism evidence="2 3">
    <name type="scientific">Stutzerimonas stutzeri</name>
    <name type="common">Pseudomonas stutzeri</name>
    <dbReference type="NCBI Taxonomy" id="316"/>
    <lineage>
        <taxon>Bacteria</taxon>
        <taxon>Pseudomonadati</taxon>
        <taxon>Pseudomonadota</taxon>
        <taxon>Gammaproteobacteria</taxon>
        <taxon>Pseudomonadales</taxon>
        <taxon>Pseudomonadaceae</taxon>
        <taxon>Stutzerimonas</taxon>
    </lineage>
</organism>
<dbReference type="Proteomes" id="UP000077787">
    <property type="component" value="Chromosome"/>
</dbReference>
<dbReference type="EMBL" id="CP015641">
    <property type="protein sequence ID" value="ANF24017.1"/>
    <property type="molecule type" value="Genomic_DNA"/>
</dbReference>
<name>A0A172WKS6_STUST</name>
<dbReference type="RefSeq" id="WP_064480469.1">
    <property type="nucleotide sequence ID" value="NZ_CP015641.1"/>
</dbReference>
<keyword evidence="1" id="KW-1133">Transmembrane helix</keyword>
<feature type="transmembrane region" description="Helical" evidence="1">
    <location>
        <begin position="25"/>
        <end position="42"/>
    </location>
</feature>
<keyword evidence="1" id="KW-0812">Transmembrane</keyword>
<evidence type="ECO:0000313" key="3">
    <source>
        <dbReference type="Proteomes" id="UP000077787"/>
    </source>
</evidence>
<reference evidence="2 3" key="1">
    <citation type="submission" date="2016-05" db="EMBL/GenBank/DDBJ databases">
        <title>Genome sequence of Pseudomonas stutzeri 273 and identification of the exopolysaccharide biosynthesis locus.</title>
        <authorList>
            <person name="Wu S."/>
            <person name="Sun C."/>
        </authorList>
    </citation>
    <scope>NUCLEOTIDE SEQUENCE [LARGE SCALE GENOMIC DNA]</scope>
    <source>
        <strain evidence="2 3">273</strain>
    </source>
</reference>
<accession>A0A172WKS6</accession>
<protein>
    <submittedName>
        <fullName evidence="2">Multidrug transporter</fullName>
    </submittedName>
</protein>
<gene>
    <name evidence="2" type="ORF">PS273GM_02060</name>
</gene>
<evidence type="ECO:0000313" key="2">
    <source>
        <dbReference type="EMBL" id="ANF24017.1"/>
    </source>
</evidence>
<proteinExistence type="predicted"/>
<keyword evidence="1" id="KW-0472">Membrane</keyword>
<evidence type="ECO:0000256" key="1">
    <source>
        <dbReference type="SAM" id="Phobius"/>
    </source>
</evidence>
<dbReference type="OrthoDB" id="7024310at2"/>
<sequence length="154" mass="17150">MLIGAFLVATWLILLIRYPLRAVPISLGALLGLGIVAAWVIWQEQREEQLLAQLQLRMSYAPTSCPAGQPLLIILDNHSPKPMRKLSWEVAAYSPGSSLNLVTSNYDAPQYRGPGDLQPGQRWQSCAPLPPLRSGYRSSNLDFRAERLRGHFAN</sequence>